<evidence type="ECO:0000256" key="5">
    <source>
        <dbReference type="ARBA" id="ARBA00022723"/>
    </source>
</evidence>
<feature type="transmembrane region" description="Helical" evidence="12">
    <location>
        <begin position="839"/>
        <end position="858"/>
    </location>
</feature>
<feature type="transmembrane region" description="Helical" evidence="12">
    <location>
        <begin position="805"/>
        <end position="827"/>
    </location>
</feature>
<dbReference type="InterPro" id="IPR050510">
    <property type="entry name" value="Cation_transp_ATPase_P-type"/>
</dbReference>
<comment type="similarity">
    <text evidence="2">Belongs to the cation transport ATPase (P-type) (TC 3.A.3) family. Type IIA subfamily.</text>
</comment>
<feature type="transmembrane region" description="Helical" evidence="12">
    <location>
        <begin position="89"/>
        <end position="105"/>
    </location>
</feature>
<dbReference type="Pfam" id="PF00690">
    <property type="entry name" value="Cation_ATPase_N"/>
    <property type="match status" value="1"/>
</dbReference>
<dbReference type="InterPro" id="IPR008250">
    <property type="entry name" value="ATPase_P-typ_transduc_dom_A_sf"/>
</dbReference>
<dbReference type="InterPro" id="IPR044492">
    <property type="entry name" value="P_typ_ATPase_HD_dom"/>
</dbReference>
<dbReference type="Pfam" id="PF13246">
    <property type="entry name" value="Cation_ATPase"/>
    <property type="match status" value="1"/>
</dbReference>
<dbReference type="RefSeq" id="WP_210511998.1">
    <property type="nucleotide sequence ID" value="NZ_JAFIDN010000006.1"/>
</dbReference>
<dbReference type="Gene3D" id="3.40.1110.10">
    <property type="entry name" value="Calcium-transporting ATPase, cytoplasmic domain N"/>
    <property type="match status" value="1"/>
</dbReference>
<dbReference type="SMART" id="SM00831">
    <property type="entry name" value="Cation_ATPase_N"/>
    <property type="match status" value="1"/>
</dbReference>
<dbReference type="SFLD" id="SFLDG00002">
    <property type="entry name" value="C1.7:_P-type_atpase_like"/>
    <property type="match status" value="1"/>
</dbReference>
<evidence type="ECO:0000256" key="11">
    <source>
        <dbReference type="SAM" id="MobiDB-lite"/>
    </source>
</evidence>
<evidence type="ECO:0000256" key="6">
    <source>
        <dbReference type="ARBA" id="ARBA00022741"/>
    </source>
</evidence>
<dbReference type="CDD" id="cd02080">
    <property type="entry name" value="P-type_ATPase_cation"/>
    <property type="match status" value="1"/>
</dbReference>
<keyword evidence="9 12" id="KW-1133">Transmembrane helix</keyword>
<dbReference type="SUPFAM" id="SSF81653">
    <property type="entry name" value="Calcium ATPase, transduction domain A"/>
    <property type="match status" value="1"/>
</dbReference>
<dbReference type="GO" id="GO:0046872">
    <property type="term" value="F:metal ion binding"/>
    <property type="evidence" value="ECO:0007669"/>
    <property type="project" value="UniProtKB-KW"/>
</dbReference>
<evidence type="ECO:0000256" key="7">
    <source>
        <dbReference type="ARBA" id="ARBA00022840"/>
    </source>
</evidence>
<dbReference type="SUPFAM" id="SSF81665">
    <property type="entry name" value="Calcium ATPase, transmembrane domain M"/>
    <property type="match status" value="1"/>
</dbReference>
<dbReference type="GO" id="GO:0016887">
    <property type="term" value="F:ATP hydrolysis activity"/>
    <property type="evidence" value="ECO:0007669"/>
    <property type="project" value="InterPro"/>
</dbReference>
<dbReference type="InterPro" id="IPR001757">
    <property type="entry name" value="P_typ_ATPase"/>
</dbReference>
<keyword evidence="6" id="KW-0547">Nucleotide-binding</keyword>
<dbReference type="FunFam" id="3.40.50.1000:FF:000028">
    <property type="entry name" value="Calcium-transporting P-type ATPase, putative"/>
    <property type="match status" value="1"/>
</dbReference>
<dbReference type="GO" id="GO:0005524">
    <property type="term" value="F:ATP binding"/>
    <property type="evidence" value="ECO:0007669"/>
    <property type="project" value="UniProtKB-KW"/>
</dbReference>
<dbReference type="AlphaFoldDB" id="A0A8J7UX34"/>
<dbReference type="Pfam" id="PF00689">
    <property type="entry name" value="Cation_ATPase_C"/>
    <property type="match status" value="1"/>
</dbReference>
<dbReference type="Gene3D" id="3.40.50.1000">
    <property type="entry name" value="HAD superfamily/HAD-like"/>
    <property type="match status" value="1"/>
</dbReference>
<evidence type="ECO:0000256" key="8">
    <source>
        <dbReference type="ARBA" id="ARBA00022967"/>
    </source>
</evidence>
<evidence type="ECO:0000313" key="14">
    <source>
        <dbReference type="EMBL" id="MBP3192879.1"/>
    </source>
</evidence>
<comment type="subcellular location">
    <subcellularLocation>
        <location evidence="1">Cell membrane</location>
        <topology evidence="1">Multi-pass membrane protein</topology>
    </subcellularLocation>
</comment>
<evidence type="ECO:0000259" key="13">
    <source>
        <dbReference type="SMART" id="SM00831"/>
    </source>
</evidence>
<protein>
    <submittedName>
        <fullName evidence="14">Cation-transporting P-type ATPase</fullName>
    </submittedName>
</protein>
<evidence type="ECO:0000313" key="15">
    <source>
        <dbReference type="Proteomes" id="UP000673975"/>
    </source>
</evidence>
<dbReference type="InterPro" id="IPR004014">
    <property type="entry name" value="ATPase_P-typ_cation-transptr_N"/>
</dbReference>
<dbReference type="GO" id="GO:1990573">
    <property type="term" value="P:potassium ion import across plasma membrane"/>
    <property type="evidence" value="ECO:0007669"/>
    <property type="project" value="TreeGrafter"/>
</dbReference>
<comment type="caution">
    <text evidence="14">The sequence shown here is derived from an EMBL/GenBank/DDBJ whole genome shotgun (WGS) entry which is preliminary data.</text>
</comment>
<dbReference type="InterPro" id="IPR036412">
    <property type="entry name" value="HAD-like_sf"/>
</dbReference>
<feature type="region of interest" description="Disordered" evidence="11">
    <location>
        <begin position="1"/>
        <end position="51"/>
    </location>
</feature>
<dbReference type="InterPro" id="IPR023299">
    <property type="entry name" value="ATPase_P-typ_cyto_dom_N"/>
</dbReference>
<dbReference type="GO" id="GO:0036376">
    <property type="term" value="P:sodium ion export across plasma membrane"/>
    <property type="evidence" value="ECO:0007669"/>
    <property type="project" value="TreeGrafter"/>
</dbReference>
<proteinExistence type="inferred from homology"/>
<dbReference type="PRINTS" id="PR00120">
    <property type="entry name" value="HATPASE"/>
</dbReference>
<feature type="transmembrane region" description="Helical" evidence="12">
    <location>
        <begin position="253"/>
        <end position="271"/>
    </location>
</feature>
<keyword evidence="7" id="KW-0067">ATP-binding</keyword>
<keyword evidence="15" id="KW-1185">Reference proteome</keyword>
<name>A0A8J7UX34_9BACT</name>
<dbReference type="Gene3D" id="2.70.150.10">
    <property type="entry name" value="Calcium-transporting ATPase, cytoplasmic transduction domain A"/>
    <property type="match status" value="1"/>
</dbReference>
<evidence type="ECO:0000256" key="1">
    <source>
        <dbReference type="ARBA" id="ARBA00004651"/>
    </source>
</evidence>
<feature type="transmembrane region" description="Helical" evidence="12">
    <location>
        <begin position="61"/>
        <end position="83"/>
    </location>
</feature>
<organism evidence="14 15">
    <name type="scientific">Natronogracilivirga saccharolytica</name>
    <dbReference type="NCBI Taxonomy" id="2812953"/>
    <lineage>
        <taxon>Bacteria</taxon>
        <taxon>Pseudomonadati</taxon>
        <taxon>Balneolota</taxon>
        <taxon>Balneolia</taxon>
        <taxon>Balneolales</taxon>
        <taxon>Cyclonatronaceae</taxon>
        <taxon>Natronogracilivirga</taxon>
    </lineage>
</organism>
<dbReference type="Gene3D" id="1.20.1110.10">
    <property type="entry name" value="Calcium-transporting ATPase, transmembrane domain"/>
    <property type="match status" value="1"/>
</dbReference>
<dbReference type="InterPro" id="IPR023214">
    <property type="entry name" value="HAD_sf"/>
</dbReference>
<dbReference type="InterPro" id="IPR006068">
    <property type="entry name" value="ATPase_P-typ_cation-transptr_C"/>
</dbReference>
<dbReference type="GO" id="GO:0005391">
    <property type="term" value="F:P-type sodium:potassium-exchanging transporter activity"/>
    <property type="evidence" value="ECO:0007669"/>
    <property type="project" value="TreeGrafter"/>
</dbReference>
<feature type="transmembrane region" description="Helical" evidence="12">
    <location>
        <begin position="870"/>
        <end position="889"/>
    </location>
</feature>
<dbReference type="SFLD" id="SFLDS00003">
    <property type="entry name" value="Haloacid_Dehalogenase"/>
    <property type="match status" value="1"/>
</dbReference>
<dbReference type="GO" id="GO:1902600">
    <property type="term" value="P:proton transmembrane transport"/>
    <property type="evidence" value="ECO:0007669"/>
    <property type="project" value="TreeGrafter"/>
</dbReference>
<dbReference type="Proteomes" id="UP000673975">
    <property type="component" value="Unassembled WGS sequence"/>
</dbReference>
<keyword evidence="10 12" id="KW-0472">Membrane</keyword>
<gene>
    <name evidence="14" type="ORF">NATSA_09415</name>
</gene>
<dbReference type="EMBL" id="JAFIDN010000006">
    <property type="protein sequence ID" value="MBP3192879.1"/>
    <property type="molecule type" value="Genomic_DNA"/>
</dbReference>
<dbReference type="InterPro" id="IPR059000">
    <property type="entry name" value="ATPase_P-type_domA"/>
</dbReference>
<evidence type="ECO:0000256" key="10">
    <source>
        <dbReference type="ARBA" id="ARBA00023136"/>
    </source>
</evidence>
<dbReference type="GO" id="GO:0030007">
    <property type="term" value="P:intracellular potassium ion homeostasis"/>
    <property type="evidence" value="ECO:0007669"/>
    <property type="project" value="TreeGrafter"/>
</dbReference>
<reference evidence="14" key="1">
    <citation type="submission" date="2021-02" db="EMBL/GenBank/DDBJ databases">
        <title>Natronogracilivirga saccharolytica gen. nov. sp. nov. a new anaerobic, haloalkiliphilic carbohydrate-fermenting bacterium from soda lake and proposing of Cyclonatronumiaceae fam. nov. in the phylum Balneolaeota.</title>
        <authorList>
            <person name="Zhilina T.N."/>
            <person name="Sorokin D.Y."/>
            <person name="Zavarzina D.G."/>
            <person name="Toshchakov S.V."/>
            <person name="Kublanov I.V."/>
        </authorList>
    </citation>
    <scope>NUCLEOTIDE SEQUENCE</scope>
    <source>
        <strain evidence="14">Z-1702</strain>
    </source>
</reference>
<dbReference type="PANTHER" id="PTHR43294:SF21">
    <property type="entry name" value="CATION TRANSPORTING ATPASE"/>
    <property type="match status" value="1"/>
</dbReference>
<evidence type="ECO:0000256" key="9">
    <source>
        <dbReference type="ARBA" id="ARBA00022989"/>
    </source>
</evidence>
<evidence type="ECO:0000256" key="4">
    <source>
        <dbReference type="ARBA" id="ARBA00022692"/>
    </source>
</evidence>
<evidence type="ECO:0000256" key="12">
    <source>
        <dbReference type="SAM" id="Phobius"/>
    </source>
</evidence>
<dbReference type="PROSITE" id="PS00154">
    <property type="entry name" value="ATPASE_E1_E2"/>
    <property type="match status" value="1"/>
</dbReference>
<dbReference type="PRINTS" id="PR00119">
    <property type="entry name" value="CATATPASE"/>
</dbReference>
<dbReference type="InterPro" id="IPR018303">
    <property type="entry name" value="ATPase_P-typ_P_site"/>
</dbReference>
<dbReference type="NCBIfam" id="TIGR01494">
    <property type="entry name" value="ATPase_P-type"/>
    <property type="match status" value="3"/>
</dbReference>
<dbReference type="FunFam" id="2.70.150.10:FF:000016">
    <property type="entry name" value="Calcium-transporting P-type ATPase putative"/>
    <property type="match status" value="1"/>
</dbReference>
<sequence length="899" mass="98243">MTSKENKKAGNWHSLDKEEAVSALDTDPKKGLTSEEASKRLEKYGPNKLPEQKKRGPVMRLIMQFHDVLIYILIVAAVMTALMGHWIDTWVILAVVLINAVIGFVQEGKAEQALENLKKMLSLEAKVIRDGKEKTVEAEELVPGDVVLLESGDKIPADLRFTETNDFQVEESALTGESEPVTKTADPVSEDAVVADQASMGFNSTMATYGRAAGVVVETGGDTEIGKINQMMSEVEELTTPLLRQIKSFGKKLSVAILLMVVVMFAVGYIFHDFEIMELFLALIGLAVASIPEGLPAIVTITLALGVQTMASRNAIIRKLPSVETLGAVTVICSDKTGTLTKNEMTAKTIYVDGGFYQVEGSGYKPEGAIKKEGEEDALEEEEIKKNKLLGRLLQTSWLCNEATTEEKDGEWTVNGDPTDGALLTLAKKSGISTEDFEHLDSIPFESDHKYMATLHQNGDERMIFVKGAPERILEMSSAVWTSDGETSFNQEEMQSLTDDIAAKGERVIALAAKKVDDSVTEISREELEDNILLLGFVGIIDPPRPEAVEAVKKCKEAGIRVKMITGDHAITARAIGEQLGICEGKEAITGQDMEETSDEELVDMVTDYDVYARTTPEHKLRIVKALQKRDHVVAMTGDGVNDAPALKRSSVGVAMGIKGTEVTREAAEMVLADDNFASIARAVEEGRAIYDNLKKAILFLLPTNGAQALLIITAILLGITLPVTPVQILWVNMVTAVTLALALPFEPAEAGIMKRKPRHPDAPIIDLYFVWRLLFVSVIVGGLTLGTFYYLYLNGAENELARTAAINVLVLGQLFYLLSCRSLHNFAFGSGFFNNKALFPAIGVLAVLQLGFVYAPFMNTWFSTDSVNGIYWLWALAAGVLTFILVELEKFVFRSKAG</sequence>
<dbReference type="SFLD" id="SFLDF00027">
    <property type="entry name" value="p-type_atpase"/>
    <property type="match status" value="1"/>
</dbReference>
<feature type="transmembrane region" description="Helical" evidence="12">
    <location>
        <begin position="698"/>
        <end position="722"/>
    </location>
</feature>
<evidence type="ECO:0000256" key="2">
    <source>
        <dbReference type="ARBA" id="ARBA00005675"/>
    </source>
</evidence>
<dbReference type="SUPFAM" id="SSF56784">
    <property type="entry name" value="HAD-like"/>
    <property type="match status" value="1"/>
</dbReference>
<dbReference type="GO" id="GO:0006883">
    <property type="term" value="P:intracellular sodium ion homeostasis"/>
    <property type="evidence" value="ECO:0007669"/>
    <property type="project" value="TreeGrafter"/>
</dbReference>
<dbReference type="InterPro" id="IPR023298">
    <property type="entry name" value="ATPase_P-typ_TM_dom_sf"/>
</dbReference>
<dbReference type="SUPFAM" id="SSF81660">
    <property type="entry name" value="Metal cation-transporting ATPase, ATP-binding domain N"/>
    <property type="match status" value="1"/>
</dbReference>
<feature type="transmembrane region" description="Helical" evidence="12">
    <location>
        <begin position="728"/>
        <end position="749"/>
    </location>
</feature>
<feature type="transmembrane region" description="Helical" evidence="12">
    <location>
        <begin position="283"/>
        <end position="307"/>
    </location>
</feature>
<feature type="transmembrane region" description="Helical" evidence="12">
    <location>
        <begin position="770"/>
        <end position="793"/>
    </location>
</feature>
<evidence type="ECO:0000256" key="3">
    <source>
        <dbReference type="ARBA" id="ARBA00022475"/>
    </source>
</evidence>
<keyword evidence="4 12" id="KW-0812">Transmembrane</keyword>
<keyword evidence="5" id="KW-0479">Metal-binding</keyword>
<accession>A0A8J7UX34</accession>
<dbReference type="PANTHER" id="PTHR43294">
    <property type="entry name" value="SODIUM/POTASSIUM-TRANSPORTING ATPASE SUBUNIT ALPHA"/>
    <property type="match status" value="1"/>
</dbReference>
<keyword evidence="3" id="KW-1003">Cell membrane</keyword>
<keyword evidence="8" id="KW-1278">Translocase</keyword>
<dbReference type="GO" id="GO:0005886">
    <property type="term" value="C:plasma membrane"/>
    <property type="evidence" value="ECO:0007669"/>
    <property type="project" value="UniProtKB-SubCell"/>
</dbReference>
<feature type="domain" description="Cation-transporting P-type ATPase N-terminal" evidence="13">
    <location>
        <begin position="11"/>
        <end position="85"/>
    </location>
</feature>
<dbReference type="Pfam" id="PF00122">
    <property type="entry name" value="E1-E2_ATPase"/>
    <property type="match status" value="1"/>
</dbReference>